<dbReference type="PANTHER" id="PTHR30157:SF0">
    <property type="entry name" value="NADPH-DEPENDENT FERRIC-CHELATE REDUCTASE"/>
    <property type="match status" value="1"/>
</dbReference>
<reference evidence="2" key="1">
    <citation type="submission" date="2021-06" db="EMBL/GenBank/DDBJ databases">
        <title>Complete genome sequence of Nocardioides sp. G188.</title>
        <authorList>
            <person name="Im W.-T."/>
        </authorList>
    </citation>
    <scope>NUCLEOTIDE SEQUENCE</scope>
    <source>
        <strain evidence="2">G188</strain>
    </source>
</reference>
<dbReference type="InterPro" id="IPR039374">
    <property type="entry name" value="SIP_fam"/>
</dbReference>
<dbReference type="Proteomes" id="UP000683575">
    <property type="component" value="Chromosome"/>
</dbReference>
<organism evidence="2 3">
    <name type="scientific">Nocardioides panacis</name>
    <dbReference type="NCBI Taxonomy" id="2849501"/>
    <lineage>
        <taxon>Bacteria</taxon>
        <taxon>Bacillati</taxon>
        <taxon>Actinomycetota</taxon>
        <taxon>Actinomycetes</taxon>
        <taxon>Propionibacteriales</taxon>
        <taxon>Nocardioidaceae</taxon>
        <taxon>Nocardioides</taxon>
    </lineage>
</organism>
<evidence type="ECO:0000313" key="3">
    <source>
        <dbReference type="Proteomes" id="UP000683575"/>
    </source>
</evidence>
<dbReference type="RefSeq" id="WP_216941135.1">
    <property type="nucleotide sequence ID" value="NZ_CP077062.1"/>
</dbReference>
<name>A0A975Y1E0_9ACTN</name>
<dbReference type="InterPro" id="IPR013113">
    <property type="entry name" value="SIP_FAD-bd"/>
</dbReference>
<sequence>MPEPRRRRTAFAATVLRTERLSGSLVRLVVGGPGLVGFTPSESTDSYVKVLFVHPDVPRPLLRTEDGRVDVDGIRDAGPAEQAPRLRSYTVRAYDAAARELTLDFVVHGDEGLAGPWAAAARPGDEIAFMGPGGGYAPDPDAGWHLLAGDASALPAIAVALERLPRDARGHAVVEVHDADDEVVLAGPDGVAVTWVHQGDARPGTRLVEAVRDVAWAGDDVHAFVHGEAAAVKELRRYLRVDRALGLDRLSISGYWRLGVDDEGWRASKREWNAAIEESEAVVA</sequence>
<gene>
    <name evidence="2" type="ORF">KRR39_05755</name>
</gene>
<dbReference type="PANTHER" id="PTHR30157">
    <property type="entry name" value="FERRIC REDUCTASE, NADPH-DEPENDENT"/>
    <property type="match status" value="1"/>
</dbReference>
<feature type="domain" description="FAD-binding FR-type" evidence="1">
    <location>
        <begin position="8"/>
        <end position="139"/>
    </location>
</feature>
<dbReference type="PROSITE" id="PS51384">
    <property type="entry name" value="FAD_FR"/>
    <property type="match status" value="1"/>
</dbReference>
<dbReference type="Pfam" id="PF04954">
    <property type="entry name" value="SIP"/>
    <property type="match status" value="1"/>
</dbReference>
<proteinExistence type="predicted"/>
<keyword evidence="3" id="KW-1185">Reference proteome</keyword>
<dbReference type="GO" id="GO:0016491">
    <property type="term" value="F:oxidoreductase activity"/>
    <property type="evidence" value="ECO:0007669"/>
    <property type="project" value="InterPro"/>
</dbReference>
<dbReference type="InterPro" id="IPR017927">
    <property type="entry name" value="FAD-bd_FR_type"/>
</dbReference>
<dbReference type="CDD" id="cd06193">
    <property type="entry name" value="siderophore_interacting"/>
    <property type="match status" value="1"/>
</dbReference>
<dbReference type="InterPro" id="IPR007037">
    <property type="entry name" value="SIP_rossman_dom"/>
</dbReference>
<evidence type="ECO:0000259" key="1">
    <source>
        <dbReference type="PROSITE" id="PS51384"/>
    </source>
</evidence>
<dbReference type="EMBL" id="CP077062">
    <property type="protein sequence ID" value="QWZ09289.1"/>
    <property type="molecule type" value="Genomic_DNA"/>
</dbReference>
<protein>
    <submittedName>
        <fullName evidence="2">Siderophore-interacting protein</fullName>
    </submittedName>
</protein>
<dbReference type="Pfam" id="PF08021">
    <property type="entry name" value="FAD_binding_9"/>
    <property type="match status" value="1"/>
</dbReference>
<accession>A0A975Y1E0</accession>
<dbReference type="KEGG" id="nps:KRR39_05755"/>
<dbReference type="AlphaFoldDB" id="A0A975Y1E0"/>
<evidence type="ECO:0000313" key="2">
    <source>
        <dbReference type="EMBL" id="QWZ09289.1"/>
    </source>
</evidence>